<reference evidence="1 2" key="1">
    <citation type="submission" date="2020-03" db="EMBL/GenBank/DDBJ databases">
        <title>Draft genome sequence of environmentally isolated cultures.</title>
        <authorList>
            <person name="Wilson H.S."/>
            <person name="De Leon M.E."/>
        </authorList>
    </citation>
    <scope>NUCLEOTIDE SEQUENCE [LARGE SCALE GENOMIC DNA]</scope>
    <source>
        <strain evidence="1 2">HSC-31F16</strain>
    </source>
</reference>
<evidence type="ECO:0000313" key="2">
    <source>
        <dbReference type="Proteomes" id="UP001515641"/>
    </source>
</evidence>
<dbReference type="EMBL" id="JAAOMA010000049">
    <property type="protein sequence ID" value="NHR08109.1"/>
    <property type="molecule type" value="Genomic_DNA"/>
</dbReference>
<keyword evidence="2" id="KW-1185">Reference proteome</keyword>
<proteinExistence type="predicted"/>
<name>A0ABX0L8E9_9NEIS</name>
<dbReference type="Proteomes" id="UP001515641">
    <property type="component" value="Unassembled WGS sequence"/>
</dbReference>
<evidence type="ECO:0000313" key="1">
    <source>
        <dbReference type="EMBL" id="NHR08109.1"/>
    </source>
</evidence>
<accession>A0ABX0L8E9</accession>
<feature type="non-terminal residue" evidence="1">
    <location>
        <position position="128"/>
    </location>
</feature>
<sequence>MLTPDLLATLRTAAEAAHRPDVFWYKQDLLEEFTGQFTGPAADVAADAAYIAEANPGRVLALLDRIAELEQYAARYRALRRGQRWSVVNGIGDTLRAEKLDAAIDATMEPPRCTCPSGDGSLRWPCPR</sequence>
<gene>
    <name evidence="1" type="ORF">HA052_23235</name>
</gene>
<comment type="caution">
    <text evidence="1">The sequence shown here is derived from an EMBL/GenBank/DDBJ whole genome shotgun (WGS) entry which is preliminary data.</text>
</comment>
<organism evidence="1 2">
    <name type="scientific">Chromobacterium fluminis</name>
    <dbReference type="NCBI Taxonomy" id="3044269"/>
    <lineage>
        <taxon>Bacteria</taxon>
        <taxon>Pseudomonadati</taxon>
        <taxon>Pseudomonadota</taxon>
        <taxon>Betaproteobacteria</taxon>
        <taxon>Neisseriales</taxon>
        <taxon>Chromobacteriaceae</taxon>
        <taxon>Chromobacterium</taxon>
    </lineage>
</organism>
<dbReference type="RefSeq" id="WP_206119021.1">
    <property type="nucleotide sequence ID" value="NZ_JAAOMA010000049.1"/>
</dbReference>
<protein>
    <submittedName>
        <fullName evidence="1">Uncharacterized protein</fullName>
    </submittedName>
</protein>